<dbReference type="AlphaFoldDB" id="A0A919RZL7"/>
<reference evidence="7" key="1">
    <citation type="submission" date="2021-03" db="EMBL/GenBank/DDBJ databases">
        <title>Taxonomic study of Clostridium polyendosporum from meadow-gley soil under rice.</title>
        <authorList>
            <person name="Kobayashi H."/>
            <person name="Tanizawa Y."/>
            <person name="Yagura M."/>
        </authorList>
    </citation>
    <scope>NUCLEOTIDE SEQUENCE</scope>
    <source>
        <strain evidence="7">JCM 30710</strain>
    </source>
</reference>
<comment type="catalytic activity">
    <reaction evidence="5">
        <text>N-terminal L-alanyl-[ribosomal protein bS18] + acetyl-CoA = N-terminal N(alpha)-acetyl-L-alanyl-[ribosomal protein bS18] + CoA + H(+)</text>
        <dbReference type="Rhea" id="RHEA:43756"/>
        <dbReference type="Rhea" id="RHEA-COMP:10676"/>
        <dbReference type="Rhea" id="RHEA-COMP:10677"/>
        <dbReference type="ChEBI" id="CHEBI:15378"/>
        <dbReference type="ChEBI" id="CHEBI:57287"/>
        <dbReference type="ChEBI" id="CHEBI:57288"/>
        <dbReference type="ChEBI" id="CHEBI:64718"/>
        <dbReference type="ChEBI" id="CHEBI:83683"/>
        <dbReference type="EC" id="2.3.1.266"/>
    </reaction>
</comment>
<dbReference type="GO" id="GO:0005737">
    <property type="term" value="C:cytoplasm"/>
    <property type="evidence" value="ECO:0007669"/>
    <property type="project" value="UniProtKB-SubCell"/>
</dbReference>
<keyword evidence="3" id="KW-0808">Transferase</keyword>
<comment type="subcellular location">
    <subcellularLocation>
        <location evidence="5">Cytoplasm</location>
    </subcellularLocation>
</comment>
<dbReference type="InterPro" id="IPR006464">
    <property type="entry name" value="AcTrfase_RimI/Ard1"/>
</dbReference>
<dbReference type="CDD" id="cd04301">
    <property type="entry name" value="NAT_SF"/>
    <property type="match status" value="1"/>
</dbReference>
<evidence type="ECO:0000256" key="4">
    <source>
        <dbReference type="ARBA" id="ARBA00023315"/>
    </source>
</evidence>
<dbReference type="EC" id="2.3.1.266" evidence="5"/>
<evidence type="ECO:0000256" key="5">
    <source>
        <dbReference type="RuleBase" id="RU363094"/>
    </source>
</evidence>
<dbReference type="EMBL" id="BOPZ01000014">
    <property type="protein sequence ID" value="GIM29169.1"/>
    <property type="molecule type" value="Genomic_DNA"/>
</dbReference>
<comment type="caution">
    <text evidence="7">The sequence shown here is derived from an EMBL/GenBank/DDBJ whole genome shotgun (WGS) entry which is preliminary data.</text>
</comment>
<sequence>MDIKIIPMDESCLDDVLDISRLSFAIPWTKNSFQNELRNNFATYVVAKVDERVIGYGGMWIIIDEGHITNIAVHPDYRGQGIGNTILNSMINICNEKCVKAMTLEVRISNIAAQNLYKKYGFIKEGVRHKYYEDNKEDAVIMWKRWV</sequence>
<evidence type="ECO:0000259" key="6">
    <source>
        <dbReference type="PROSITE" id="PS51186"/>
    </source>
</evidence>
<evidence type="ECO:0000256" key="3">
    <source>
        <dbReference type="ARBA" id="ARBA00022679"/>
    </source>
</evidence>
<evidence type="ECO:0000313" key="7">
    <source>
        <dbReference type="EMBL" id="GIM29169.1"/>
    </source>
</evidence>
<dbReference type="Proteomes" id="UP000679179">
    <property type="component" value="Unassembled WGS sequence"/>
</dbReference>
<evidence type="ECO:0000256" key="2">
    <source>
        <dbReference type="ARBA" id="ARBA00022490"/>
    </source>
</evidence>
<accession>A0A919RZL7</accession>
<proteinExistence type="inferred from homology"/>
<keyword evidence="2 5" id="KW-0963">Cytoplasm</keyword>
<feature type="domain" description="N-acetyltransferase" evidence="6">
    <location>
        <begin position="3"/>
        <end position="147"/>
    </location>
</feature>
<keyword evidence="8" id="KW-1185">Reference proteome</keyword>
<dbReference type="RefSeq" id="WP_212903875.1">
    <property type="nucleotide sequence ID" value="NZ_BOPZ01000014.1"/>
</dbReference>
<dbReference type="InterPro" id="IPR016181">
    <property type="entry name" value="Acyl_CoA_acyltransferase"/>
</dbReference>
<dbReference type="InterPro" id="IPR000182">
    <property type="entry name" value="GNAT_dom"/>
</dbReference>
<dbReference type="GO" id="GO:0008999">
    <property type="term" value="F:protein-N-terminal-alanine acetyltransferase activity"/>
    <property type="evidence" value="ECO:0007669"/>
    <property type="project" value="UniProtKB-EC"/>
</dbReference>
<evidence type="ECO:0000256" key="1">
    <source>
        <dbReference type="ARBA" id="ARBA00005395"/>
    </source>
</evidence>
<dbReference type="Gene3D" id="3.40.630.30">
    <property type="match status" value="1"/>
</dbReference>
<name>A0A919RZL7_9CLOT</name>
<organism evidence="7 8">
    <name type="scientific">Clostridium polyendosporum</name>
    <dbReference type="NCBI Taxonomy" id="69208"/>
    <lineage>
        <taxon>Bacteria</taxon>
        <taxon>Bacillati</taxon>
        <taxon>Bacillota</taxon>
        <taxon>Clostridia</taxon>
        <taxon>Eubacteriales</taxon>
        <taxon>Clostridiaceae</taxon>
        <taxon>Clostridium</taxon>
    </lineage>
</organism>
<dbReference type="PANTHER" id="PTHR43420">
    <property type="entry name" value="ACETYLTRANSFERASE"/>
    <property type="match status" value="1"/>
</dbReference>
<comment type="function">
    <text evidence="5">Acetylates the N-terminal alanine of ribosomal protein bS18.</text>
</comment>
<evidence type="ECO:0000313" key="8">
    <source>
        <dbReference type="Proteomes" id="UP000679179"/>
    </source>
</evidence>
<dbReference type="Pfam" id="PF00583">
    <property type="entry name" value="Acetyltransf_1"/>
    <property type="match status" value="1"/>
</dbReference>
<dbReference type="PROSITE" id="PS51186">
    <property type="entry name" value="GNAT"/>
    <property type="match status" value="1"/>
</dbReference>
<gene>
    <name evidence="7" type="ORF">CPJCM30710_18350</name>
</gene>
<protein>
    <recommendedName>
        <fullName evidence="5">[Ribosomal protein bS18]-alanine N-acetyltransferase</fullName>
        <ecNumber evidence="5">2.3.1.266</ecNumber>
    </recommendedName>
</protein>
<comment type="similarity">
    <text evidence="1 5">Belongs to the acetyltransferase family. RimI subfamily.</text>
</comment>
<dbReference type="PANTHER" id="PTHR43420:SF44">
    <property type="entry name" value="ACETYLTRANSFERASE YPEA"/>
    <property type="match status" value="1"/>
</dbReference>
<keyword evidence="4" id="KW-0012">Acyltransferase</keyword>
<dbReference type="InterPro" id="IPR050680">
    <property type="entry name" value="YpeA/RimI_acetyltransf"/>
</dbReference>
<dbReference type="NCBIfam" id="TIGR01575">
    <property type="entry name" value="rimI"/>
    <property type="match status" value="1"/>
</dbReference>
<dbReference type="SUPFAM" id="SSF55729">
    <property type="entry name" value="Acyl-CoA N-acyltransferases (Nat)"/>
    <property type="match status" value="1"/>
</dbReference>